<protein>
    <submittedName>
        <fullName evidence="2">Membrane protein implicated in regulation of membrane protease activity</fullName>
    </submittedName>
</protein>
<dbReference type="RefSeq" id="WP_354369445.1">
    <property type="nucleotide sequence ID" value="NZ_JBEPLN010000026.1"/>
</dbReference>
<dbReference type="InterPro" id="IPR025134">
    <property type="entry name" value="DUF4059"/>
</dbReference>
<comment type="caution">
    <text evidence="2">The sequence shown here is derived from an EMBL/GenBank/DDBJ whole genome shotgun (WGS) entry which is preliminary data.</text>
</comment>
<evidence type="ECO:0000313" key="2">
    <source>
        <dbReference type="EMBL" id="MET3634795.1"/>
    </source>
</evidence>
<reference evidence="2 3" key="1">
    <citation type="submission" date="2024-06" db="EMBL/GenBank/DDBJ databases">
        <title>Genomic Encyclopedia of Type Strains, Phase IV (KMG-IV): sequencing the most valuable type-strain genomes for metagenomic binning, comparative biology and taxonomic classification.</title>
        <authorList>
            <person name="Goeker M."/>
        </authorList>
    </citation>
    <scope>NUCLEOTIDE SEQUENCE [LARGE SCALE GENOMIC DNA]</scope>
    <source>
        <strain evidence="2 3">DSM 28302</strain>
    </source>
</reference>
<dbReference type="GO" id="GO:0006508">
    <property type="term" value="P:proteolysis"/>
    <property type="evidence" value="ECO:0007669"/>
    <property type="project" value="UniProtKB-KW"/>
</dbReference>
<dbReference type="EMBL" id="JBEPLN010000026">
    <property type="protein sequence ID" value="MET3634795.1"/>
    <property type="molecule type" value="Genomic_DNA"/>
</dbReference>
<keyword evidence="2" id="KW-0378">Hydrolase</keyword>
<keyword evidence="1" id="KW-1133">Transmembrane helix</keyword>
<gene>
    <name evidence="2" type="ORF">ABID28_001454</name>
</gene>
<keyword evidence="1" id="KW-0472">Membrane</keyword>
<accession>A0ABV2JGW0</accession>
<proteinExistence type="predicted"/>
<dbReference type="Proteomes" id="UP001549037">
    <property type="component" value="Unassembled WGS sequence"/>
</dbReference>
<sequence>MLTEILSLYLQGLLSAAIFVVVILAVWTAYRMLRKMDKTVKERQAFLYDILLIAIMTIPILSFAFTGIILMLKA</sequence>
<feature type="transmembrane region" description="Helical" evidence="1">
    <location>
        <begin position="12"/>
        <end position="33"/>
    </location>
</feature>
<keyword evidence="2" id="KW-0645">Protease</keyword>
<keyword evidence="1" id="KW-0812">Transmembrane</keyword>
<evidence type="ECO:0000313" key="3">
    <source>
        <dbReference type="Proteomes" id="UP001549037"/>
    </source>
</evidence>
<keyword evidence="3" id="KW-1185">Reference proteome</keyword>
<organism evidence="2 3">
    <name type="scientific">Streptococcus porcorum</name>
    <dbReference type="NCBI Taxonomy" id="701526"/>
    <lineage>
        <taxon>Bacteria</taxon>
        <taxon>Bacillati</taxon>
        <taxon>Bacillota</taxon>
        <taxon>Bacilli</taxon>
        <taxon>Lactobacillales</taxon>
        <taxon>Streptococcaceae</taxon>
        <taxon>Streptococcus</taxon>
    </lineage>
</organism>
<name>A0ABV2JGW0_9STRE</name>
<feature type="transmembrane region" description="Helical" evidence="1">
    <location>
        <begin position="45"/>
        <end position="72"/>
    </location>
</feature>
<dbReference type="Pfam" id="PF13268">
    <property type="entry name" value="DUF4059"/>
    <property type="match status" value="1"/>
</dbReference>
<dbReference type="GO" id="GO:0008233">
    <property type="term" value="F:peptidase activity"/>
    <property type="evidence" value="ECO:0007669"/>
    <property type="project" value="UniProtKB-KW"/>
</dbReference>
<evidence type="ECO:0000256" key="1">
    <source>
        <dbReference type="SAM" id="Phobius"/>
    </source>
</evidence>